<organism evidence="2 3">
    <name type="scientific">Roseateles asaccharophilus</name>
    <dbReference type="NCBI Taxonomy" id="582607"/>
    <lineage>
        <taxon>Bacteria</taxon>
        <taxon>Pseudomonadati</taxon>
        <taxon>Pseudomonadota</taxon>
        <taxon>Betaproteobacteria</taxon>
        <taxon>Burkholderiales</taxon>
        <taxon>Sphaerotilaceae</taxon>
        <taxon>Roseateles</taxon>
    </lineage>
</organism>
<name>A0ABU2AGD1_9BURK</name>
<protein>
    <recommendedName>
        <fullName evidence="1">Schlafen AlbA-2 domain-containing protein</fullName>
    </recommendedName>
</protein>
<dbReference type="Pfam" id="PF04326">
    <property type="entry name" value="SLFN_AlbA_2"/>
    <property type="match status" value="1"/>
</dbReference>
<dbReference type="RefSeq" id="WP_310333280.1">
    <property type="nucleotide sequence ID" value="NZ_JAVDXV010000018.1"/>
</dbReference>
<feature type="domain" description="Schlafen AlbA-2" evidence="1">
    <location>
        <begin position="14"/>
        <end position="142"/>
    </location>
</feature>
<comment type="caution">
    <text evidence="2">The sequence shown here is derived from an EMBL/GenBank/DDBJ whole genome shotgun (WGS) entry which is preliminary data.</text>
</comment>
<proteinExistence type="predicted"/>
<dbReference type="EMBL" id="JAVDXV010000018">
    <property type="protein sequence ID" value="MDR7336274.1"/>
    <property type="molecule type" value="Genomic_DNA"/>
</dbReference>
<gene>
    <name evidence="2" type="ORF">J2X21_005450</name>
</gene>
<dbReference type="Gene3D" id="3.30.950.30">
    <property type="entry name" value="Schlafen, AAA domain"/>
    <property type="match status" value="1"/>
</dbReference>
<evidence type="ECO:0000313" key="2">
    <source>
        <dbReference type="EMBL" id="MDR7336274.1"/>
    </source>
</evidence>
<reference evidence="2 3" key="1">
    <citation type="submission" date="2023-07" db="EMBL/GenBank/DDBJ databases">
        <title>Sorghum-associated microbial communities from plants grown in Nebraska, USA.</title>
        <authorList>
            <person name="Schachtman D."/>
        </authorList>
    </citation>
    <scope>NUCLEOTIDE SEQUENCE [LARGE SCALE GENOMIC DNA]</scope>
    <source>
        <strain evidence="2 3">BE316</strain>
    </source>
</reference>
<keyword evidence="3" id="KW-1185">Reference proteome</keyword>
<evidence type="ECO:0000259" key="1">
    <source>
        <dbReference type="Pfam" id="PF04326"/>
    </source>
</evidence>
<dbReference type="Proteomes" id="UP001180825">
    <property type="component" value="Unassembled WGS sequence"/>
</dbReference>
<evidence type="ECO:0000313" key="3">
    <source>
        <dbReference type="Proteomes" id="UP001180825"/>
    </source>
</evidence>
<sequence length="384" mass="42610">MIDTLIAGLRYKAEGTDLDFKSAQYRFSGASDDDKSEILKDILAIANAWRDGDGHILLGFKQRQGQPAETVGISTSIDDSRLQQLVRSKIRPHLTFSYEEHTYEGKPIGVFTIPKQRRAFYLEHDFGKLSSHVVYVRRGSSTGMATPQEIADMIGADTGRGEARVVLSVMDVDGQDLADTFQGRYLSFEELPDFDFPFELGSPSLMANRKFWHQLAEFHRVRAGSVEIQFALSNQSDFQLSSAKLEVTVEAVTGLPFEMIRSQGLPYRPRQDIDLLGQPFLNINSPATGRPSRDIEFERGGETSMACVHFGALLPGERARASGPLYIVLPGPGELVVKMRVLAAELSAPLCLERRIQAVGSVETLDIYALDKLDDQYLAAHAPR</sequence>
<accession>A0ABU2AGD1</accession>
<dbReference type="InterPro" id="IPR007421">
    <property type="entry name" value="Schlafen_AlbA_2_dom"/>
</dbReference>
<dbReference type="InterPro" id="IPR038461">
    <property type="entry name" value="Schlafen_AlbA_2_dom_sf"/>
</dbReference>